<evidence type="ECO:0000256" key="14">
    <source>
        <dbReference type="PIRNR" id="PIRNR003167"/>
    </source>
</evidence>
<evidence type="ECO:0000256" key="6">
    <source>
        <dbReference type="ARBA" id="ARBA00022679"/>
    </source>
</evidence>
<dbReference type="InterPro" id="IPR003594">
    <property type="entry name" value="HATPase_dom"/>
</dbReference>
<keyword evidence="3 14" id="KW-1003">Cell membrane</keyword>
<dbReference type="CDD" id="cd16917">
    <property type="entry name" value="HATPase_UhpB-NarQ-NarX-like"/>
    <property type="match status" value="1"/>
</dbReference>
<keyword evidence="13 14" id="KW-0472">Membrane</keyword>
<dbReference type="PANTHER" id="PTHR24421:SF10">
    <property type="entry name" value="NITRATE_NITRITE SENSOR PROTEIN NARQ"/>
    <property type="match status" value="1"/>
</dbReference>
<dbReference type="PROSITE" id="PS50109">
    <property type="entry name" value="HIS_KIN"/>
    <property type="match status" value="1"/>
</dbReference>
<evidence type="ECO:0000256" key="7">
    <source>
        <dbReference type="ARBA" id="ARBA00022692"/>
    </source>
</evidence>
<dbReference type="SUPFAM" id="SSF158472">
    <property type="entry name" value="HAMP domain-like"/>
    <property type="match status" value="1"/>
</dbReference>
<keyword evidence="11 15" id="KW-1133">Transmembrane helix</keyword>
<sequence length="574" mass="65002">MKKPNKSVTGTIAKAMILILLLSLATTNFAILTLASSLNDAEAVNVSGSMRMQSYRLAYDMQSDSPLYYLHVEQFERSLYSPSMKALQSWDVPEKITQDYYNLIIRWHELKSVLSSDDREQYLLLVADFVDRIDLFVLELQEHSENKLIRLAWAGGVGLGGILLVAVYVVLFVRKQIVRPLGQLISASEQIQNRSFDVEVDVRSDNELGILGNAFRNMAKDLGKLYRGLEQAVNEKTHKLQHAHQSLQVLYQSSQELTATRISHENFRAILTYIYSVEGISAVEIKVSEVEGNPWIATEGTFNGKAERLRPLHLDGEELGQLRYQVGLPCPDEKLIDNFVQILSRAIYYNKAQRQTEQIILMEERATIARELHDSLAQSLSYLKIQVTLLNRSISKELTDSSSSRSQLVLNDIREGLDNAYVQLRELLTTFRLSIKEGTFGEAITEMLHQLDEQTEAEIELDNQMSSLELGANEQVHILQLIREAVLNAMKHAQASFIKVTCFEDENALVTVKIKDDGVGFDQNIQKLDHYGMSIMKERAARLNAELAINSAENDGCEVVLTFQRSKEPLSERM</sequence>
<accession>A0AAN1FMF6</accession>
<dbReference type="GO" id="GO:0005886">
    <property type="term" value="C:plasma membrane"/>
    <property type="evidence" value="ECO:0007669"/>
    <property type="project" value="UniProtKB-SubCell"/>
</dbReference>
<dbReference type="EC" id="2.7.13.3" evidence="14"/>
<dbReference type="KEGG" id="vsh:BSZ05_24540"/>
<dbReference type="NCBIfam" id="NF008184">
    <property type="entry name" value="PRK10935.1"/>
    <property type="match status" value="1"/>
</dbReference>
<dbReference type="InterPro" id="IPR050482">
    <property type="entry name" value="Sensor_HK_TwoCompSys"/>
</dbReference>
<dbReference type="PANTHER" id="PTHR24421">
    <property type="entry name" value="NITRATE/NITRITE SENSOR PROTEIN NARX-RELATED"/>
    <property type="match status" value="1"/>
</dbReference>
<dbReference type="GO" id="GO:0000155">
    <property type="term" value="F:phosphorelay sensor kinase activity"/>
    <property type="evidence" value="ECO:0007669"/>
    <property type="project" value="UniProtKB-UniRule"/>
</dbReference>
<dbReference type="Gene3D" id="1.20.120.960">
    <property type="entry name" value="Histidine kinase NarX, sensor domain"/>
    <property type="match status" value="1"/>
</dbReference>
<dbReference type="InterPro" id="IPR005467">
    <property type="entry name" value="His_kinase_dom"/>
</dbReference>
<keyword evidence="8 14" id="KW-0547">Nucleotide-binding</keyword>
<dbReference type="InterPro" id="IPR003660">
    <property type="entry name" value="HAMP_dom"/>
</dbReference>
<evidence type="ECO:0000256" key="15">
    <source>
        <dbReference type="SAM" id="Phobius"/>
    </source>
</evidence>
<comment type="catalytic activity">
    <reaction evidence="1 14">
        <text>ATP + protein L-histidine = ADP + protein N-phospho-L-histidine.</text>
        <dbReference type="EC" id="2.7.13.3"/>
    </reaction>
</comment>
<organism evidence="18 19">
    <name type="scientific">Vibrio mediterranei</name>
    <dbReference type="NCBI Taxonomy" id="689"/>
    <lineage>
        <taxon>Bacteria</taxon>
        <taxon>Pseudomonadati</taxon>
        <taxon>Pseudomonadota</taxon>
        <taxon>Gammaproteobacteria</taxon>
        <taxon>Vibrionales</taxon>
        <taxon>Vibrionaceae</taxon>
        <taxon>Vibrio</taxon>
    </lineage>
</organism>
<reference evidence="19" key="1">
    <citation type="submission" date="2016-12" db="EMBL/GenBank/DDBJ databases">
        <title>Comparative genomic analysis reveals the diversity, evolution, and environmental adaptation strategies of the genus Vibrio.</title>
        <authorList>
            <person name="Lin H."/>
            <person name="Wang X."/>
            <person name="Zhang X.-H."/>
        </authorList>
    </citation>
    <scope>NUCLEOTIDE SEQUENCE [LARGE SCALE GENOMIC DNA]</scope>
    <source>
        <strain evidence="19">QT6D1</strain>
    </source>
</reference>
<evidence type="ECO:0000313" key="19">
    <source>
        <dbReference type="Proteomes" id="UP000197092"/>
    </source>
</evidence>
<dbReference type="InterPro" id="IPR036890">
    <property type="entry name" value="HATPase_C_sf"/>
</dbReference>
<evidence type="ECO:0000256" key="11">
    <source>
        <dbReference type="ARBA" id="ARBA00022989"/>
    </source>
</evidence>
<dbReference type="Pfam" id="PF13675">
    <property type="entry name" value="PilJ"/>
    <property type="match status" value="1"/>
</dbReference>
<dbReference type="InterPro" id="IPR016380">
    <property type="entry name" value="Sig_transdc_His_kin_NarX/NarQ"/>
</dbReference>
<dbReference type="Pfam" id="PF07730">
    <property type="entry name" value="HisKA_3"/>
    <property type="match status" value="1"/>
</dbReference>
<evidence type="ECO:0000256" key="2">
    <source>
        <dbReference type="ARBA" id="ARBA00004429"/>
    </source>
</evidence>
<dbReference type="AlphaFoldDB" id="A0AAN1FMF6"/>
<evidence type="ECO:0000256" key="13">
    <source>
        <dbReference type="ARBA" id="ARBA00023136"/>
    </source>
</evidence>
<dbReference type="RefSeq" id="WP_088878759.1">
    <property type="nucleotide sequence ID" value="NZ_CP018309.1"/>
</dbReference>
<dbReference type="PROSITE" id="PS50885">
    <property type="entry name" value="HAMP"/>
    <property type="match status" value="1"/>
</dbReference>
<keyword evidence="12 14" id="KW-0902">Two-component regulatory system</keyword>
<dbReference type="Gene3D" id="1.20.5.1930">
    <property type="match status" value="1"/>
</dbReference>
<evidence type="ECO:0000256" key="5">
    <source>
        <dbReference type="ARBA" id="ARBA00022553"/>
    </source>
</evidence>
<feature type="transmembrane region" description="Helical" evidence="15">
    <location>
        <begin position="151"/>
        <end position="173"/>
    </location>
</feature>
<dbReference type="Pfam" id="PF00672">
    <property type="entry name" value="HAMP"/>
    <property type="match status" value="1"/>
</dbReference>
<dbReference type="CDD" id="cd22899">
    <property type="entry name" value="NarQ_sensor"/>
    <property type="match status" value="1"/>
</dbReference>
<dbReference type="InterPro" id="IPR011712">
    <property type="entry name" value="Sig_transdc_His_kin_sub3_dim/P"/>
</dbReference>
<keyword evidence="4 14" id="KW-0997">Cell inner membrane</keyword>
<keyword evidence="7 15" id="KW-0812">Transmembrane</keyword>
<comment type="subcellular location">
    <subcellularLocation>
        <location evidence="2">Cell inner membrane</location>
        <topology evidence="2">Multi-pass membrane protein</topology>
    </subcellularLocation>
</comment>
<dbReference type="InterPro" id="IPR029095">
    <property type="entry name" value="NarX-like_N"/>
</dbReference>
<dbReference type="SMART" id="SM00387">
    <property type="entry name" value="HATPase_c"/>
    <property type="match status" value="1"/>
</dbReference>
<dbReference type="SMART" id="SM00304">
    <property type="entry name" value="HAMP"/>
    <property type="match status" value="1"/>
</dbReference>
<evidence type="ECO:0000256" key="1">
    <source>
        <dbReference type="ARBA" id="ARBA00000085"/>
    </source>
</evidence>
<feature type="domain" description="HAMP" evidence="17">
    <location>
        <begin position="175"/>
        <end position="227"/>
    </location>
</feature>
<keyword evidence="9 14" id="KW-0418">Kinase</keyword>
<evidence type="ECO:0000256" key="8">
    <source>
        <dbReference type="ARBA" id="ARBA00022741"/>
    </source>
</evidence>
<evidence type="ECO:0000259" key="17">
    <source>
        <dbReference type="PROSITE" id="PS50885"/>
    </source>
</evidence>
<evidence type="ECO:0000256" key="10">
    <source>
        <dbReference type="ARBA" id="ARBA00022840"/>
    </source>
</evidence>
<evidence type="ECO:0000256" key="3">
    <source>
        <dbReference type="ARBA" id="ARBA00022475"/>
    </source>
</evidence>
<evidence type="ECO:0000313" key="18">
    <source>
        <dbReference type="EMBL" id="ASI92932.1"/>
    </source>
</evidence>
<dbReference type="InterPro" id="IPR042295">
    <property type="entry name" value="NarX-like_N_sf"/>
</dbReference>
<evidence type="ECO:0000256" key="4">
    <source>
        <dbReference type="ARBA" id="ARBA00022519"/>
    </source>
</evidence>
<dbReference type="Pfam" id="PF02518">
    <property type="entry name" value="HATPase_c"/>
    <property type="match status" value="1"/>
</dbReference>
<dbReference type="Gene3D" id="3.30.565.10">
    <property type="entry name" value="Histidine kinase-like ATPase, C-terminal domain"/>
    <property type="match status" value="1"/>
</dbReference>
<keyword evidence="6 14" id="KW-0808">Transferase</keyword>
<evidence type="ECO:0000256" key="9">
    <source>
        <dbReference type="ARBA" id="ARBA00022777"/>
    </source>
</evidence>
<dbReference type="Proteomes" id="UP000197092">
    <property type="component" value="Chromosome 2"/>
</dbReference>
<keyword evidence="10 14" id="KW-0067">ATP-binding</keyword>
<dbReference type="GO" id="GO:0046983">
    <property type="term" value="F:protein dimerization activity"/>
    <property type="evidence" value="ECO:0007669"/>
    <property type="project" value="UniProtKB-UniRule"/>
</dbReference>
<protein>
    <recommendedName>
        <fullName evidence="14">Sensor protein</fullName>
        <ecNumber evidence="14">2.7.13.3</ecNumber>
    </recommendedName>
</protein>
<proteinExistence type="predicted"/>
<dbReference type="CDD" id="cd06225">
    <property type="entry name" value="HAMP"/>
    <property type="match status" value="1"/>
</dbReference>
<evidence type="ECO:0000259" key="16">
    <source>
        <dbReference type="PROSITE" id="PS50109"/>
    </source>
</evidence>
<dbReference type="EMBL" id="CP018309">
    <property type="protein sequence ID" value="ASI92932.1"/>
    <property type="molecule type" value="Genomic_DNA"/>
</dbReference>
<gene>
    <name evidence="18" type="ORF">BSZ05_24540</name>
</gene>
<name>A0AAN1FMF6_9VIBR</name>
<dbReference type="GO" id="GO:0005524">
    <property type="term" value="F:ATP binding"/>
    <property type="evidence" value="ECO:0007669"/>
    <property type="project" value="UniProtKB-UniRule"/>
</dbReference>
<evidence type="ECO:0000256" key="12">
    <source>
        <dbReference type="ARBA" id="ARBA00023012"/>
    </source>
</evidence>
<dbReference type="PIRSF" id="PIRSF003167">
    <property type="entry name" value="STHK_NarX/NarQ"/>
    <property type="match status" value="1"/>
</dbReference>
<keyword evidence="5" id="KW-0597">Phosphoprotein</keyword>
<dbReference type="SUPFAM" id="SSF55874">
    <property type="entry name" value="ATPase domain of HSP90 chaperone/DNA topoisomerase II/histidine kinase"/>
    <property type="match status" value="1"/>
</dbReference>
<feature type="domain" description="Histidine kinase" evidence="16">
    <location>
        <begin position="367"/>
        <end position="567"/>
    </location>
</feature>
<dbReference type="Gene3D" id="6.10.340.10">
    <property type="match status" value="1"/>
</dbReference>